<dbReference type="EMBL" id="CAUOFW020007385">
    <property type="protein sequence ID" value="CAK9179010.1"/>
    <property type="molecule type" value="Genomic_DNA"/>
</dbReference>
<protein>
    <submittedName>
        <fullName evidence="1">Uncharacterized protein</fullName>
    </submittedName>
</protein>
<comment type="caution">
    <text evidence="1">The sequence shown here is derived from an EMBL/GenBank/DDBJ whole genome shotgun (WGS) entry which is preliminary data.</text>
</comment>
<proteinExistence type="predicted"/>
<feature type="non-terminal residue" evidence="1">
    <location>
        <position position="1"/>
    </location>
</feature>
<dbReference type="AlphaFoldDB" id="A0ABC8UEK2"/>
<dbReference type="PANTHER" id="PTHR34061">
    <property type="entry name" value="PROTEIN, PUTATIVE-RELATED"/>
    <property type="match status" value="1"/>
</dbReference>
<organism evidence="1 2">
    <name type="scientific">Ilex paraguariensis</name>
    <name type="common">yerba mate</name>
    <dbReference type="NCBI Taxonomy" id="185542"/>
    <lineage>
        <taxon>Eukaryota</taxon>
        <taxon>Viridiplantae</taxon>
        <taxon>Streptophyta</taxon>
        <taxon>Embryophyta</taxon>
        <taxon>Tracheophyta</taxon>
        <taxon>Spermatophyta</taxon>
        <taxon>Magnoliopsida</taxon>
        <taxon>eudicotyledons</taxon>
        <taxon>Gunneridae</taxon>
        <taxon>Pentapetalae</taxon>
        <taxon>asterids</taxon>
        <taxon>campanulids</taxon>
        <taxon>Aquifoliales</taxon>
        <taxon>Aquifoliaceae</taxon>
        <taxon>Ilex</taxon>
    </lineage>
</organism>
<evidence type="ECO:0000313" key="2">
    <source>
        <dbReference type="Proteomes" id="UP001642360"/>
    </source>
</evidence>
<reference evidence="1 2" key="1">
    <citation type="submission" date="2024-02" db="EMBL/GenBank/DDBJ databases">
        <authorList>
            <person name="Vignale AGUSTIN F."/>
            <person name="Sosa J E."/>
            <person name="Modenutti C."/>
        </authorList>
    </citation>
    <scope>NUCLEOTIDE SEQUENCE [LARGE SCALE GENOMIC DNA]</scope>
</reference>
<keyword evidence="2" id="KW-1185">Reference proteome</keyword>
<sequence>ESDPTHQRGRGFGYISGILARIVGGSGLGYISGSLARLIVSGLDIQNFSGLSLSKPFQLTEFPIESNKMENSSIVSYETLDGLVKWLGTSVASAFFASLERFSCVNVTTSDTDDEDDEEAKVRPLMLTNLQAPIDSPTTANYPTSVDNLPV</sequence>
<dbReference type="Proteomes" id="UP001642360">
    <property type="component" value="Unassembled WGS sequence"/>
</dbReference>
<gene>
    <name evidence="1" type="ORF">ILEXP_LOCUS48944</name>
</gene>
<dbReference type="PANTHER" id="PTHR34061:SF11">
    <property type="entry name" value="PROTEIN, PUTATIVE-RELATED"/>
    <property type="match status" value="1"/>
</dbReference>
<accession>A0ABC8UEK2</accession>
<evidence type="ECO:0000313" key="1">
    <source>
        <dbReference type="EMBL" id="CAK9179010.1"/>
    </source>
</evidence>
<name>A0ABC8UEK2_9AQUA</name>